<dbReference type="PRINTS" id="PR00773">
    <property type="entry name" value="GRPEPROTEIN"/>
</dbReference>
<dbReference type="AlphaFoldDB" id="A0A518K4G5"/>
<evidence type="ECO:0000256" key="6">
    <source>
        <dbReference type="ARBA" id="ARBA00023186"/>
    </source>
</evidence>
<comment type="function">
    <text evidence="7 10 11">Participates actively in the response to hyperosmotic and heat shock by preventing the aggregation of stress-denatured proteins, in association with DnaK and GrpE. It is the nucleotide exchange factor for DnaK and may function as a thermosensor. Unfolded proteins bind initially to DnaJ; upon interaction with the DnaJ-bound protein, DnaK hydrolyzes its bound ATP, resulting in the formation of a stable complex. GrpE releases ADP from DnaK; ATP binding to DnaK triggers the release of the substrate protein, thus completing the reaction cycle. Several rounds of ATP-dependent interactions between DnaJ, DnaK and GrpE are required for fully efficient folding.</text>
</comment>
<gene>
    <name evidence="10" type="primary">grpE</name>
    <name evidence="13" type="ORF">Spa11_08360</name>
</gene>
<protein>
    <recommendedName>
        <fullName evidence="8 10">Protein GrpE</fullName>
    </recommendedName>
    <alternativeName>
        <fullName evidence="9 10">HSP-70 cofactor</fullName>
    </alternativeName>
</protein>
<dbReference type="RefSeq" id="WP_145108290.1">
    <property type="nucleotide sequence ID" value="NZ_CP036349.1"/>
</dbReference>
<dbReference type="GO" id="GO:0006457">
    <property type="term" value="P:protein folding"/>
    <property type="evidence" value="ECO:0007669"/>
    <property type="project" value="InterPro"/>
</dbReference>
<evidence type="ECO:0000256" key="4">
    <source>
        <dbReference type="ARBA" id="ARBA00022490"/>
    </source>
</evidence>
<proteinExistence type="inferred from homology"/>
<comment type="similarity">
    <text evidence="2 10 12">Belongs to the GrpE family.</text>
</comment>
<dbReference type="GO" id="GO:0042803">
    <property type="term" value="F:protein homodimerization activity"/>
    <property type="evidence" value="ECO:0007669"/>
    <property type="project" value="InterPro"/>
</dbReference>
<keyword evidence="4 10" id="KW-0963">Cytoplasm</keyword>
<comment type="subunit">
    <text evidence="3 10">Homodimer.</text>
</comment>
<dbReference type="KEGG" id="bmei:Spa11_08360"/>
<accession>A0A518K4G5</accession>
<organism evidence="13 14">
    <name type="scientific">Botrimarina mediterranea</name>
    <dbReference type="NCBI Taxonomy" id="2528022"/>
    <lineage>
        <taxon>Bacteria</taxon>
        <taxon>Pseudomonadati</taxon>
        <taxon>Planctomycetota</taxon>
        <taxon>Planctomycetia</taxon>
        <taxon>Pirellulales</taxon>
        <taxon>Lacipirellulaceae</taxon>
        <taxon>Botrimarina</taxon>
    </lineage>
</organism>
<keyword evidence="14" id="KW-1185">Reference proteome</keyword>
<reference evidence="13 14" key="1">
    <citation type="submission" date="2019-02" db="EMBL/GenBank/DDBJ databases">
        <title>Deep-cultivation of Planctomycetes and their phenomic and genomic characterization uncovers novel biology.</title>
        <authorList>
            <person name="Wiegand S."/>
            <person name="Jogler M."/>
            <person name="Boedeker C."/>
            <person name="Pinto D."/>
            <person name="Vollmers J."/>
            <person name="Rivas-Marin E."/>
            <person name="Kohn T."/>
            <person name="Peeters S.H."/>
            <person name="Heuer A."/>
            <person name="Rast P."/>
            <person name="Oberbeckmann S."/>
            <person name="Bunk B."/>
            <person name="Jeske O."/>
            <person name="Meyerdierks A."/>
            <person name="Storesund J.E."/>
            <person name="Kallscheuer N."/>
            <person name="Luecker S."/>
            <person name="Lage O.M."/>
            <person name="Pohl T."/>
            <person name="Merkel B.J."/>
            <person name="Hornburger P."/>
            <person name="Mueller R.-W."/>
            <person name="Bruemmer F."/>
            <person name="Labrenz M."/>
            <person name="Spormann A.M."/>
            <person name="Op den Camp H."/>
            <person name="Overmann J."/>
            <person name="Amann R."/>
            <person name="Jetten M.S.M."/>
            <person name="Mascher T."/>
            <person name="Medema M.H."/>
            <person name="Devos D.P."/>
            <person name="Kaster A.-K."/>
            <person name="Ovreas L."/>
            <person name="Rohde M."/>
            <person name="Galperin M.Y."/>
            <person name="Jogler C."/>
        </authorList>
    </citation>
    <scope>NUCLEOTIDE SEQUENCE [LARGE SCALE GENOMIC DNA]</scope>
    <source>
        <strain evidence="13 14">Spa11</strain>
    </source>
</reference>
<evidence type="ECO:0000256" key="9">
    <source>
        <dbReference type="ARBA" id="ARBA00076414"/>
    </source>
</evidence>
<dbReference type="PROSITE" id="PS01071">
    <property type="entry name" value="GRPE"/>
    <property type="match status" value="1"/>
</dbReference>
<dbReference type="InterPro" id="IPR000740">
    <property type="entry name" value="GrpE"/>
</dbReference>
<name>A0A518K4G5_9BACT</name>
<dbReference type="InterPro" id="IPR009012">
    <property type="entry name" value="GrpE_head"/>
</dbReference>
<dbReference type="GO" id="GO:0000774">
    <property type="term" value="F:adenyl-nucleotide exchange factor activity"/>
    <property type="evidence" value="ECO:0007669"/>
    <property type="project" value="InterPro"/>
</dbReference>
<keyword evidence="6 10" id="KW-0143">Chaperone</keyword>
<dbReference type="PANTHER" id="PTHR21237:SF23">
    <property type="entry name" value="GRPE PROTEIN HOMOLOG, MITOCHONDRIAL"/>
    <property type="match status" value="1"/>
</dbReference>
<comment type="subcellular location">
    <subcellularLocation>
        <location evidence="1 10">Cytoplasm</location>
    </subcellularLocation>
</comment>
<keyword evidence="5 10" id="KW-0346">Stress response</keyword>
<dbReference type="HAMAP" id="MF_01151">
    <property type="entry name" value="GrpE"/>
    <property type="match status" value="1"/>
</dbReference>
<dbReference type="Proteomes" id="UP000316426">
    <property type="component" value="Chromosome"/>
</dbReference>
<dbReference type="EMBL" id="CP036349">
    <property type="protein sequence ID" value="QDV72655.1"/>
    <property type="molecule type" value="Genomic_DNA"/>
</dbReference>
<evidence type="ECO:0000256" key="7">
    <source>
        <dbReference type="ARBA" id="ARBA00053401"/>
    </source>
</evidence>
<evidence type="ECO:0000256" key="8">
    <source>
        <dbReference type="ARBA" id="ARBA00072274"/>
    </source>
</evidence>
<evidence type="ECO:0000256" key="1">
    <source>
        <dbReference type="ARBA" id="ARBA00004496"/>
    </source>
</evidence>
<evidence type="ECO:0000256" key="2">
    <source>
        <dbReference type="ARBA" id="ARBA00009054"/>
    </source>
</evidence>
<dbReference type="Gene3D" id="2.30.22.10">
    <property type="entry name" value="Head domain of nucleotide exchange factor GrpE"/>
    <property type="match status" value="1"/>
</dbReference>
<dbReference type="SUPFAM" id="SSF51064">
    <property type="entry name" value="Head domain of nucleotide exchange factor GrpE"/>
    <property type="match status" value="1"/>
</dbReference>
<evidence type="ECO:0000256" key="12">
    <source>
        <dbReference type="RuleBase" id="RU004478"/>
    </source>
</evidence>
<dbReference type="SUPFAM" id="SSF58014">
    <property type="entry name" value="Coiled-coil domain of nucleotide exchange factor GrpE"/>
    <property type="match status" value="1"/>
</dbReference>
<dbReference type="InterPro" id="IPR013805">
    <property type="entry name" value="GrpE_CC"/>
</dbReference>
<evidence type="ECO:0000313" key="14">
    <source>
        <dbReference type="Proteomes" id="UP000316426"/>
    </source>
</evidence>
<evidence type="ECO:0000256" key="10">
    <source>
        <dbReference type="HAMAP-Rule" id="MF_01151"/>
    </source>
</evidence>
<dbReference type="Gene3D" id="3.90.20.20">
    <property type="match status" value="1"/>
</dbReference>
<evidence type="ECO:0000256" key="5">
    <source>
        <dbReference type="ARBA" id="ARBA00023016"/>
    </source>
</evidence>
<dbReference type="Pfam" id="PF01025">
    <property type="entry name" value="GrpE"/>
    <property type="match status" value="1"/>
</dbReference>
<dbReference type="FunFam" id="2.30.22.10:FF:000001">
    <property type="entry name" value="Protein GrpE"/>
    <property type="match status" value="1"/>
</dbReference>
<dbReference type="GO" id="GO:0005737">
    <property type="term" value="C:cytoplasm"/>
    <property type="evidence" value="ECO:0007669"/>
    <property type="project" value="UniProtKB-SubCell"/>
</dbReference>
<evidence type="ECO:0000256" key="11">
    <source>
        <dbReference type="RuleBase" id="RU000639"/>
    </source>
</evidence>
<sequence>MADDPQDEFHDVDDALAAEQAAVDDIEAETVEFVSELESGGDAPPSLEEQVKALEDRNLRLQAELQNVLGRARRESEETRKYGSLGVARDLLPALDNIDRALEAAEKAGQSSDPTSTLADGFRMVRDQIAGALAQHGCQLIDTAPGTEFDPSMHEAILQQPSPDHPAGTILLTAQPGYKLHDRVVRAAQVVVSSGPAA</sequence>
<dbReference type="CDD" id="cd00446">
    <property type="entry name" value="GrpE"/>
    <property type="match status" value="1"/>
</dbReference>
<dbReference type="GO" id="GO:0051082">
    <property type="term" value="F:unfolded protein binding"/>
    <property type="evidence" value="ECO:0007669"/>
    <property type="project" value="TreeGrafter"/>
</dbReference>
<dbReference type="PANTHER" id="PTHR21237">
    <property type="entry name" value="GRPE PROTEIN"/>
    <property type="match status" value="1"/>
</dbReference>
<evidence type="ECO:0000313" key="13">
    <source>
        <dbReference type="EMBL" id="QDV72655.1"/>
    </source>
</evidence>
<evidence type="ECO:0000256" key="3">
    <source>
        <dbReference type="ARBA" id="ARBA00011738"/>
    </source>
</evidence>
<dbReference type="GO" id="GO:0051087">
    <property type="term" value="F:protein-folding chaperone binding"/>
    <property type="evidence" value="ECO:0007669"/>
    <property type="project" value="InterPro"/>
</dbReference>